<keyword evidence="6" id="KW-0560">Oxidoreductase</keyword>
<dbReference type="SMART" id="SM00926">
    <property type="entry name" value="Molybdop_Fe4S4"/>
    <property type="match status" value="1"/>
</dbReference>
<keyword evidence="7" id="KW-0408">Iron</keyword>
<dbReference type="PROSITE" id="PS00551">
    <property type="entry name" value="MOLYBDOPTERIN_PROK_1"/>
    <property type="match status" value="1"/>
</dbReference>
<dbReference type="GO" id="GO:0016491">
    <property type="term" value="F:oxidoreductase activity"/>
    <property type="evidence" value="ECO:0007669"/>
    <property type="project" value="UniProtKB-KW"/>
</dbReference>
<dbReference type="EMBL" id="FRCX01000001">
    <property type="protein sequence ID" value="SHM29132.1"/>
    <property type="molecule type" value="Genomic_DNA"/>
</dbReference>
<dbReference type="GO" id="GO:0009055">
    <property type="term" value="F:electron transfer activity"/>
    <property type="evidence" value="ECO:0007669"/>
    <property type="project" value="TreeGrafter"/>
</dbReference>
<dbReference type="PROSITE" id="PS51318">
    <property type="entry name" value="TAT"/>
    <property type="match status" value="1"/>
</dbReference>
<dbReference type="InterPro" id="IPR027467">
    <property type="entry name" value="MopterinOxRdtase_cofactor_BS"/>
</dbReference>
<keyword evidence="5" id="KW-0479">Metal-binding</keyword>
<protein>
    <submittedName>
        <fullName evidence="10">Formate dehydrogenase (Quinone-dependent) catalytic subunit</fullName>
    </submittedName>
</protein>
<evidence type="ECO:0000256" key="4">
    <source>
        <dbReference type="ARBA" id="ARBA00022485"/>
    </source>
</evidence>
<dbReference type="GO" id="GO:0030151">
    <property type="term" value="F:molybdenum ion binding"/>
    <property type="evidence" value="ECO:0007669"/>
    <property type="project" value="TreeGrafter"/>
</dbReference>
<dbReference type="PANTHER" id="PTHR43598:SF1">
    <property type="entry name" value="FORMATE DEHYDROGENASE-O MAJOR SUBUNIT"/>
    <property type="match status" value="1"/>
</dbReference>
<comment type="similarity">
    <text evidence="3">Belongs to the prokaryotic molybdopterin-containing oxidoreductase family.</text>
</comment>
<feature type="domain" description="4Fe-4S Mo/W bis-MGD-type" evidence="9">
    <location>
        <begin position="44"/>
        <end position="107"/>
    </location>
</feature>
<evidence type="ECO:0000256" key="5">
    <source>
        <dbReference type="ARBA" id="ARBA00022723"/>
    </source>
</evidence>
<evidence type="ECO:0000256" key="8">
    <source>
        <dbReference type="ARBA" id="ARBA00023014"/>
    </source>
</evidence>
<evidence type="ECO:0000313" key="11">
    <source>
        <dbReference type="Proteomes" id="UP000184339"/>
    </source>
</evidence>
<organism evidence="10 11">
    <name type="scientific">Duganella sacchari</name>
    <dbReference type="NCBI Taxonomy" id="551987"/>
    <lineage>
        <taxon>Bacteria</taxon>
        <taxon>Pseudomonadati</taxon>
        <taxon>Pseudomonadota</taxon>
        <taxon>Betaproteobacteria</taxon>
        <taxon>Burkholderiales</taxon>
        <taxon>Oxalobacteraceae</taxon>
        <taxon>Telluria group</taxon>
        <taxon>Duganella</taxon>
    </lineage>
</organism>
<keyword evidence="11" id="KW-1185">Reference proteome</keyword>
<evidence type="ECO:0000259" key="9">
    <source>
        <dbReference type="PROSITE" id="PS51669"/>
    </source>
</evidence>
<dbReference type="InterPro" id="IPR006311">
    <property type="entry name" value="TAT_signal"/>
</dbReference>
<dbReference type="Proteomes" id="UP000184339">
    <property type="component" value="Unassembled WGS sequence"/>
</dbReference>
<comment type="cofactor">
    <cofactor evidence="1">
        <name>[4Fe-4S] cluster</name>
        <dbReference type="ChEBI" id="CHEBI:49883"/>
    </cofactor>
</comment>
<dbReference type="GO" id="GO:0030313">
    <property type="term" value="C:cell envelope"/>
    <property type="evidence" value="ECO:0007669"/>
    <property type="project" value="UniProtKB-SubCell"/>
</dbReference>
<dbReference type="Gene3D" id="3.40.50.740">
    <property type="match status" value="1"/>
</dbReference>
<reference evidence="11" key="1">
    <citation type="submission" date="2016-11" db="EMBL/GenBank/DDBJ databases">
        <authorList>
            <person name="Varghese N."/>
            <person name="Submissions S."/>
        </authorList>
    </citation>
    <scope>NUCLEOTIDE SEQUENCE [LARGE SCALE GENOMIC DNA]</scope>
    <source>
        <strain evidence="11">Sac-22</strain>
    </source>
</reference>
<dbReference type="SUPFAM" id="SSF53706">
    <property type="entry name" value="Formate dehydrogenase/DMSO reductase, domains 1-3"/>
    <property type="match status" value="1"/>
</dbReference>
<dbReference type="GO" id="GO:0009061">
    <property type="term" value="P:anaerobic respiration"/>
    <property type="evidence" value="ECO:0007669"/>
    <property type="project" value="TreeGrafter"/>
</dbReference>
<gene>
    <name evidence="10" type="ORF">SAMN05192549_101209</name>
</gene>
<evidence type="ECO:0000256" key="2">
    <source>
        <dbReference type="ARBA" id="ARBA00004196"/>
    </source>
</evidence>
<comment type="subcellular location">
    <subcellularLocation>
        <location evidence="2">Cell envelope</location>
    </subcellularLocation>
</comment>
<keyword evidence="4" id="KW-0004">4Fe-4S</keyword>
<evidence type="ECO:0000256" key="1">
    <source>
        <dbReference type="ARBA" id="ARBA00001966"/>
    </source>
</evidence>
<dbReference type="AlphaFoldDB" id="A0A1M7HKT4"/>
<evidence type="ECO:0000256" key="6">
    <source>
        <dbReference type="ARBA" id="ARBA00023002"/>
    </source>
</evidence>
<sequence>MNQMSRRQFLRVTGATIAGSSIALLGFAPATALAEVRQYKLARSTETRNTCPYCSVGCGLLMYGLGDGAKNASASIIHIEGDADHPVNRGTLCPKGASLIDFIHSPNRLLAPKYRAPGASDWSPMSWDEALNRIAKLMKADRDANFVEKTEDGKTVNRWTTTGMLCASASTNEVGYLTHKTMRATGMLPFDNQARV</sequence>
<dbReference type="Gene3D" id="2.20.25.90">
    <property type="entry name" value="ADC-like domains"/>
    <property type="match status" value="1"/>
</dbReference>
<dbReference type="PANTHER" id="PTHR43598">
    <property type="entry name" value="TUNGSTEN-CONTAINING FORMYLMETHANOFURAN DEHYDROGENASE 2 SUBUNIT B"/>
    <property type="match status" value="1"/>
</dbReference>
<name>A0A1M7HKT4_9BURK</name>
<evidence type="ECO:0000256" key="3">
    <source>
        <dbReference type="ARBA" id="ARBA00010312"/>
    </source>
</evidence>
<keyword evidence="8" id="KW-0411">Iron-sulfur</keyword>
<dbReference type="InterPro" id="IPR006963">
    <property type="entry name" value="Mopterin_OxRdtase_4Fe-4S_dom"/>
</dbReference>
<evidence type="ECO:0000256" key="7">
    <source>
        <dbReference type="ARBA" id="ARBA00023004"/>
    </source>
</evidence>
<dbReference type="GO" id="GO:0051539">
    <property type="term" value="F:4 iron, 4 sulfur cluster binding"/>
    <property type="evidence" value="ECO:0007669"/>
    <property type="project" value="UniProtKB-KW"/>
</dbReference>
<dbReference type="Pfam" id="PF04879">
    <property type="entry name" value="Molybdop_Fe4S4"/>
    <property type="match status" value="1"/>
</dbReference>
<proteinExistence type="inferred from homology"/>
<accession>A0A1M7HKT4</accession>
<dbReference type="PROSITE" id="PS51669">
    <property type="entry name" value="4FE4S_MOW_BIS_MGD"/>
    <property type="match status" value="1"/>
</dbReference>
<evidence type="ECO:0000313" key="10">
    <source>
        <dbReference type="EMBL" id="SHM29132.1"/>
    </source>
</evidence>
<dbReference type="STRING" id="551987.SAMN05192549_101209"/>